<accession>A0A9D4KYA5</accession>
<evidence type="ECO:0000259" key="2">
    <source>
        <dbReference type="Pfam" id="PF00024"/>
    </source>
</evidence>
<evidence type="ECO:0000313" key="3">
    <source>
        <dbReference type="EMBL" id="KAH3848125.1"/>
    </source>
</evidence>
<evidence type="ECO:0000313" key="4">
    <source>
        <dbReference type="Proteomes" id="UP000828390"/>
    </source>
</evidence>
<dbReference type="Gene3D" id="3.50.4.10">
    <property type="entry name" value="Hepatocyte Growth Factor"/>
    <property type="match status" value="1"/>
</dbReference>
<feature type="coiled-coil region" evidence="1">
    <location>
        <begin position="543"/>
        <end position="574"/>
    </location>
</feature>
<comment type="caution">
    <text evidence="3">The sequence shown here is derived from an EMBL/GenBank/DDBJ whole genome shotgun (WGS) entry which is preliminary data.</text>
</comment>
<feature type="domain" description="Apple" evidence="2">
    <location>
        <begin position="10"/>
        <end position="49"/>
    </location>
</feature>
<dbReference type="CDD" id="cd01099">
    <property type="entry name" value="PAN_AP_HGF"/>
    <property type="match status" value="1"/>
</dbReference>
<dbReference type="AlphaFoldDB" id="A0A9D4KYA5"/>
<reference evidence="3" key="1">
    <citation type="journal article" date="2019" name="bioRxiv">
        <title>The Genome of the Zebra Mussel, Dreissena polymorpha: A Resource for Invasive Species Research.</title>
        <authorList>
            <person name="McCartney M.A."/>
            <person name="Auch B."/>
            <person name="Kono T."/>
            <person name="Mallez S."/>
            <person name="Zhang Y."/>
            <person name="Obille A."/>
            <person name="Becker A."/>
            <person name="Abrahante J.E."/>
            <person name="Garbe J."/>
            <person name="Badalamenti J.P."/>
            <person name="Herman A."/>
            <person name="Mangelson H."/>
            <person name="Liachko I."/>
            <person name="Sullivan S."/>
            <person name="Sone E.D."/>
            <person name="Koren S."/>
            <person name="Silverstein K.A.T."/>
            <person name="Beckman K.B."/>
            <person name="Gohl D.M."/>
        </authorList>
    </citation>
    <scope>NUCLEOTIDE SEQUENCE</scope>
    <source>
        <strain evidence="3">Duluth1</strain>
        <tissue evidence="3">Whole animal</tissue>
    </source>
</reference>
<keyword evidence="1" id="KW-0175">Coiled coil</keyword>
<sequence>AATADVLQRHHTTLQSCAKACLAEKDITCRFFKFENTTGTCLLSGRDKPDFSLNGDKKMPGAAAVPSKDGEVKILLQKYTKVQGELDKLKDLKHSMLLMKNGIDDKFAVSNKKQNGILSHTIKNTAALNSHRAMLSVLTKKIHDINAQFGWLRTFRSSLQSELIAALSGRNITKQFKYFVTATNKLSQKQKTFEKWLKHISASNNKLWQAVNKVTTDLKINKVHTLAPRVMWKLVKYVLGLAKRWRTLINNLSRVQTKLKNTAREGFRPNSYIQRQLDNTRRDVEKLKEQLSKLAGIPVATKGATSKMIRKVLGDLAKINKFDKKVGSPVKGVDNHLQYLVRDMSKLAASAKTLQTKLYVEKGLTEAILKDAQNMMVIGRKANKSVTVKMSPMFVQALVMIHRSQQMLAGRTLRLQRGFHRLTRIIANQHKIAQMAKIALHRFGKSIQEKLNKSVRRIMMKTKNRVSKRHIVNLRRQLQKMKGRVNMIYLILKKSHGKQMRTMSRLLRSFKRSSKNNRRALRASKNKQKQRIVIIGRLDNNRVRNLQQTVRKQRKNLRKAKAHVRNSIRFLKRKFSRMLKRINKSVKSKSGDRNKQLGMLRKHLQGMKVYRMLRQLKKLLRKQERSGNRLERKLQQLYRKMNMKMKQRFQAERKFGKKIDKKTMQKGFRNLKRIMAKNNPHYESLKTLLNGHYLFIRGQLQNFMRNLAQSKKSGLSQRHVLVLKKQLRNIKADLKRVHGQLQRPKIAVHEECKPCQVTW</sequence>
<feature type="coiled-coil region" evidence="1">
    <location>
        <begin position="270"/>
        <end position="297"/>
    </location>
</feature>
<name>A0A9D4KYA5_DREPO</name>
<dbReference type="InterPro" id="IPR003609">
    <property type="entry name" value="Pan_app"/>
</dbReference>
<protein>
    <recommendedName>
        <fullName evidence="2">Apple domain-containing protein</fullName>
    </recommendedName>
</protein>
<dbReference type="EMBL" id="JAIWYP010000003">
    <property type="protein sequence ID" value="KAH3848125.1"/>
    <property type="molecule type" value="Genomic_DNA"/>
</dbReference>
<feature type="non-terminal residue" evidence="3">
    <location>
        <position position="1"/>
    </location>
</feature>
<feature type="coiled-coil region" evidence="1">
    <location>
        <begin position="613"/>
        <end position="640"/>
    </location>
</feature>
<dbReference type="Proteomes" id="UP000828390">
    <property type="component" value="Unassembled WGS sequence"/>
</dbReference>
<keyword evidence="4" id="KW-1185">Reference proteome</keyword>
<proteinExistence type="predicted"/>
<evidence type="ECO:0000256" key="1">
    <source>
        <dbReference type="SAM" id="Coils"/>
    </source>
</evidence>
<dbReference type="SUPFAM" id="SSF57414">
    <property type="entry name" value="Hairpin loop containing domain-like"/>
    <property type="match status" value="1"/>
</dbReference>
<dbReference type="Pfam" id="PF00024">
    <property type="entry name" value="PAN_1"/>
    <property type="match status" value="1"/>
</dbReference>
<reference evidence="3" key="2">
    <citation type="submission" date="2020-11" db="EMBL/GenBank/DDBJ databases">
        <authorList>
            <person name="McCartney M.A."/>
            <person name="Auch B."/>
            <person name="Kono T."/>
            <person name="Mallez S."/>
            <person name="Becker A."/>
            <person name="Gohl D.M."/>
            <person name="Silverstein K.A.T."/>
            <person name="Koren S."/>
            <person name="Bechman K.B."/>
            <person name="Herman A."/>
            <person name="Abrahante J.E."/>
            <person name="Garbe J."/>
        </authorList>
    </citation>
    <scope>NUCLEOTIDE SEQUENCE</scope>
    <source>
        <strain evidence="3">Duluth1</strain>
        <tissue evidence="3">Whole animal</tissue>
    </source>
</reference>
<organism evidence="3 4">
    <name type="scientific">Dreissena polymorpha</name>
    <name type="common">Zebra mussel</name>
    <name type="synonym">Mytilus polymorpha</name>
    <dbReference type="NCBI Taxonomy" id="45954"/>
    <lineage>
        <taxon>Eukaryota</taxon>
        <taxon>Metazoa</taxon>
        <taxon>Spiralia</taxon>
        <taxon>Lophotrochozoa</taxon>
        <taxon>Mollusca</taxon>
        <taxon>Bivalvia</taxon>
        <taxon>Autobranchia</taxon>
        <taxon>Heteroconchia</taxon>
        <taxon>Euheterodonta</taxon>
        <taxon>Imparidentia</taxon>
        <taxon>Neoheterodontei</taxon>
        <taxon>Myida</taxon>
        <taxon>Dreissenoidea</taxon>
        <taxon>Dreissenidae</taxon>
        <taxon>Dreissena</taxon>
    </lineage>
</organism>
<gene>
    <name evidence="3" type="ORF">DPMN_090474</name>
</gene>